<dbReference type="EMBL" id="BAAAFD010000006">
    <property type="protein sequence ID" value="GAA0857255.1"/>
    <property type="molecule type" value="Genomic_DNA"/>
</dbReference>
<dbReference type="CDD" id="cd18809">
    <property type="entry name" value="SF1_C_RecD"/>
    <property type="match status" value="1"/>
</dbReference>
<dbReference type="EC" id="5.6.2.3" evidence="11"/>
<keyword evidence="5 11" id="KW-0347">Helicase</keyword>
<dbReference type="Pfam" id="PF21185">
    <property type="entry name" value="RecD_N"/>
    <property type="match status" value="1"/>
</dbReference>
<organism evidence="13 14">
    <name type="scientific">Aliiglaciecola litoralis</name>
    <dbReference type="NCBI Taxonomy" id="582857"/>
    <lineage>
        <taxon>Bacteria</taxon>
        <taxon>Pseudomonadati</taxon>
        <taxon>Pseudomonadota</taxon>
        <taxon>Gammaproteobacteria</taxon>
        <taxon>Alteromonadales</taxon>
        <taxon>Alteromonadaceae</taxon>
        <taxon>Aliiglaciecola</taxon>
    </lineage>
</organism>
<evidence type="ECO:0000256" key="9">
    <source>
        <dbReference type="ARBA" id="ARBA00023204"/>
    </source>
</evidence>
<keyword evidence="9 11" id="KW-0234">DNA repair</keyword>
<keyword evidence="3 11" id="KW-0227">DNA damage</keyword>
<dbReference type="InterPro" id="IPR041851">
    <property type="entry name" value="RecD_N_sf"/>
</dbReference>
<comment type="miscellaneous">
    <text evidence="11">In the RecBCD complex, RecB has a slow 3'-5' helicase, an exonuclease activity and loads RecA onto ssDNA, RecD has a fast 5'-3' helicase activity, while RecC stimulates the ATPase and processivity of the RecB helicase and contributes to recognition of the Chi site.</text>
</comment>
<gene>
    <name evidence="11 13" type="primary">recD</name>
    <name evidence="13" type="ORF">GCM10009114_22280</name>
</gene>
<dbReference type="SMART" id="SM00382">
    <property type="entry name" value="AAA"/>
    <property type="match status" value="1"/>
</dbReference>
<dbReference type="Pfam" id="PF13245">
    <property type="entry name" value="AAA_19"/>
    <property type="match status" value="1"/>
</dbReference>
<dbReference type="PANTHER" id="PTHR43788">
    <property type="entry name" value="DNA2/NAM7 HELICASE FAMILY MEMBER"/>
    <property type="match status" value="1"/>
</dbReference>
<dbReference type="InterPro" id="IPR049550">
    <property type="entry name" value="RecD_N"/>
</dbReference>
<keyword evidence="10 11" id="KW-0413">Isomerase</keyword>
<feature type="domain" description="AAA+ ATPase" evidence="12">
    <location>
        <begin position="173"/>
        <end position="330"/>
    </location>
</feature>
<dbReference type="Gene3D" id="3.40.50.300">
    <property type="entry name" value="P-loop containing nucleotide triphosphate hydrolases"/>
    <property type="match status" value="3"/>
</dbReference>
<dbReference type="Proteomes" id="UP001500359">
    <property type="component" value="Unassembled WGS sequence"/>
</dbReference>
<dbReference type="CDD" id="cd17933">
    <property type="entry name" value="DEXSc_RecD-like"/>
    <property type="match status" value="1"/>
</dbReference>
<dbReference type="InterPro" id="IPR050534">
    <property type="entry name" value="Coronavir_polyprotein_1ab"/>
</dbReference>
<dbReference type="InterPro" id="IPR027417">
    <property type="entry name" value="P-loop_NTPase"/>
</dbReference>
<dbReference type="Pfam" id="PF13538">
    <property type="entry name" value="UvrD_C_2"/>
    <property type="match status" value="1"/>
</dbReference>
<dbReference type="InterPro" id="IPR006344">
    <property type="entry name" value="RecD"/>
</dbReference>
<comment type="caution">
    <text evidence="13">The sequence shown here is derived from an EMBL/GenBank/DDBJ whole genome shotgun (WGS) entry which is preliminary data.</text>
</comment>
<dbReference type="SUPFAM" id="SSF52540">
    <property type="entry name" value="P-loop containing nucleoside triphosphate hydrolases"/>
    <property type="match status" value="1"/>
</dbReference>
<proteinExistence type="inferred from homology"/>
<evidence type="ECO:0000256" key="7">
    <source>
        <dbReference type="ARBA" id="ARBA00022840"/>
    </source>
</evidence>
<comment type="subunit">
    <text evidence="11">Heterotrimer of RecB, RecC and RecD. All subunits contribute to DNA-binding.</text>
</comment>
<keyword evidence="1 11" id="KW-0540">Nuclease</keyword>
<keyword evidence="8 11" id="KW-0238">DNA-binding</keyword>
<evidence type="ECO:0000256" key="11">
    <source>
        <dbReference type="HAMAP-Rule" id="MF_01487"/>
    </source>
</evidence>
<dbReference type="InterPro" id="IPR027785">
    <property type="entry name" value="UvrD-like_helicase_C"/>
</dbReference>
<comment type="catalytic activity">
    <reaction evidence="11">
        <text>ATP + H2O = ADP + phosphate + H(+)</text>
        <dbReference type="Rhea" id="RHEA:13065"/>
        <dbReference type="ChEBI" id="CHEBI:15377"/>
        <dbReference type="ChEBI" id="CHEBI:15378"/>
        <dbReference type="ChEBI" id="CHEBI:30616"/>
        <dbReference type="ChEBI" id="CHEBI:43474"/>
        <dbReference type="ChEBI" id="CHEBI:456216"/>
        <dbReference type="EC" id="5.6.2.3"/>
    </reaction>
</comment>
<evidence type="ECO:0000313" key="14">
    <source>
        <dbReference type="Proteomes" id="UP001500359"/>
    </source>
</evidence>
<protein>
    <recommendedName>
        <fullName evidence="11">RecBCD enzyme subunit RecD</fullName>
        <ecNumber evidence="11">5.6.2.3</ecNumber>
    </recommendedName>
    <alternativeName>
        <fullName evidence="11">DNA 5'-3' helicase subunit RecD</fullName>
    </alternativeName>
    <alternativeName>
        <fullName evidence="11">Exonuclease V subunit RecD</fullName>
        <shortName evidence="11">ExoV subunit RecD</shortName>
    </alternativeName>
    <alternativeName>
        <fullName evidence="11">Helicase/nuclease RecBCD subunit RecD</fullName>
    </alternativeName>
</protein>
<comment type="similarity">
    <text evidence="11">Belongs to the RecD family.</text>
</comment>
<accession>A0ABP3WVF7</accession>
<evidence type="ECO:0000256" key="6">
    <source>
        <dbReference type="ARBA" id="ARBA00022839"/>
    </source>
</evidence>
<keyword evidence="6 11" id="KW-0269">Exonuclease</keyword>
<sequence length="636" mass="70492">MVVQGRSTFASTYAEPIRRLALTDLDIAFASFIFDNEKQDAGSLALLAAWVSHRLNQQDTCVAIDDIAPHRLAIMGFESQDDVRQKIAQSRCFSAPLEQLATPIIVDLNRLYLHKYYQYEWQLAQLIKHKVAFKTQLDMTLYKDILLTLFAPPKTPQTDEIDWQCVAVCIAALRRFTLITGGPGTGKTTTVAKLLALLNTVAKRQNHKLTIKLVAPTGKAAARLTESIDKAKERLPNAYQQGLEMQCSTIHRLLGSLPNRVDFKHNASNPLHLDVLIVDEASMVDLPLMYRLFSALPSHAKVVLLGDHNQLSSVETGSVLSDICQAAQADASQIAYHHDTADAVEQMSGIQLPKVSAEASAELSECYVKLRKSHRFSADSDIGQLANEIIAGQAIQAARLLQSEQNQKIQWRQNSAPQNLVDEYVSHAQSYFDAIAQNDLTVAFNLLSNRQILCAFKTGSWGTQSINRLIENVLIRSGTISPDKTFYAGRPIMLAKNDHSLGLFNGDIGIVLPDPANPVLTKAWFKVASVETDQTKEKTEVSPNSGFKGVLVSRLPEHETVYAMTIHKSQGSEFHHIDLCLPQQTTSQSGKLLSRELLYTGLTRARESFHLYAASAVLDRCLKTLCKRGSGLHRRL</sequence>
<evidence type="ECO:0000256" key="10">
    <source>
        <dbReference type="ARBA" id="ARBA00023235"/>
    </source>
</evidence>
<dbReference type="InterPro" id="IPR003593">
    <property type="entry name" value="AAA+_ATPase"/>
</dbReference>
<dbReference type="Gene3D" id="1.10.10.1020">
    <property type="entry name" value="RecBCD complex, subunit RecD, N-terminal domain"/>
    <property type="match status" value="1"/>
</dbReference>
<dbReference type="PANTHER" id="PTHR43788:SF6">
    <property type="entry name" value="DNA HELICASE B"/>
    <property type="match status" value="1"/>
</dbReference>
<comment type="function">
    <text evidence="11">A helicase/nuclease that prepares dsDNA breaks (DSB) for recombinational DNA repair. Binds to DSBs and unwinds DNA via a highly rapid and processive ATP-dependent bidirectional helicase activity. Unwinds dsDNA until it encounters a Chi (crossover hotspot instigator) sequence from the 3' direction. Cuts ssDNA a few nucleotides 3' to the Chi site. The properties and activities of the enzyme are changed at Chi. The Chi-altered holoenzyme produces a long 3'-ssDNA overhang and facilitates RecA-binding to the ssDNA for homologous DNA recombination and repair. Holoenzyme degrades any linearized DNA that is unable to undergo homologous recombination. In the holoenzyme this subunit has ssDNA-dependent ATPase and 5'-3' helicase activity. When added to pre-assembled RecBC greatly stimulates nuclease activity and augments holoenzyme processivity. Negatively regulates the RecA-loading ability of RecBCD.</text>
</comment>
<reference evidence="14" key="1">
    <citation type="journal article" date="2019" name="Int. J. Syst. Evol. Microbiol.">
        <title>The Global Catalogue of Microorganisms (GCM) 10K type strain sequencing project: providing services to taxonomists for standard genome sequencing and annotation.</title>
        <authorList>
            <consortium name="The Broad Institute Genomics Platform"/>
            <consortium name="The Broad Institute Genome Sequencing Center for Infectious Disease"/>
            <person name="Wu L."/>
            <person name="Ma J."/>
        </authorList>
    </citation>
    <scope>NUCLEOTIDE SEQUENCE [LARGE SCALE GENOMIC DNA]</scope>
    <source>
        <strain evidence="14">JCM 15896</strain>
    </source>
</reference>
<evidence type="ECO:0000256" key="5">
    <source>
        <dbReference type="ARBA" id="ARBA00022806"/>
    </source>
</evidence>
<keyword evidence="7 11" id="KW-0067">ATP-binding</keyword>
<evidence type="ECO:0000256" key="2">
    <source>
        <dbReference type="ARBA" id="ARBA00022741"/>
    </source>
</evidence>
<evidence type="ECO:0000256" key="4">
    <source>
        <dbReference type="ARBA" id="ARBA00022801"/>
    </source>
</evidence>
<dbReference type="NCBIfam" id="TIGR01447">
    <property type="entry name" value="recD"/>
    <property type="match status" value="1"/>
</dbReference>
<feature type="binding site" evidence="11">
    <location>
        <begin position="181"/>
        <end position="188"/>
    </location>
    <ligand>
        <name>ATP</name>
        <dbReference type="ChEBI" id="CHEBI:30616"/>
    </ligand>
</feature>
<dbReference type="HAMAP" id="MF_01487">
    <property type="entry name" value="RecD"/>
    <property type="match status" value="1"/>
</dbReference>
<evidence type="ECO:0000256" key="3">
    <source>
        <dbReference type="ARBA" id="ARBA00022763"/>
    </source>
</evidence>
<keyword evidence="4 11" id="KW-0378">Hydrolase</keyword>
<evidence type="ECO:0000256" key="8">
    <source>
        <dbReference type="ARBA" id="ARBA00023125"/>
    </source>
</evidence>
<evidence type="ECO:0000313" key="13">
    <source>
        <dbReference type="EMBL" id="GAA0857255.1"/>
    </source>
</evidence>
<name>A0ABP3WVF7_9ALTE</name>
<evidence type="ECO:0000259" key="12">
    <source>
        <dbReference type="SMART" id="SM00382"/>
    </source>
</evidence>
<keyword evidence="14" id="KW-1185">Reference proteome</keyword>
<keyword evidence="2 11" id="KW-0547">Nucleotide-binding</keyword>
<evidence type="ECO:0000256" key="1">
    <source>
        <dbReference type="ARBA" id="ARBA00022722"/>
    </source>
</evidence>